<feature type="region of interest" description="Disordered" evidence="1">
    <location>
        <begin position="26"/>
        <end position="50"/>
    </location>
</feature>
<protein>
    <submittedName>
        <fullName evidence="4">S41 family peptidase</fullName>
    </submittedName>
</protein>
<keyword evidence="5" id="KW-1185">Reference proteome</keyword>
<dbReference type="PANTHER" id="PTHR32060:SF30">
    <property type="entry name" value="CARBOXY-TERMINAL PROCESSING PROTEASE CTPA"/>
    <property type="match status" value="1"/>
</dbReference>
<dbReference type="Gene3D" id="2.30.42.10">
    <property type="match status" value="1"/>
</dbReference>
<sequence>MRAGLCSSLLALTVLLAGCGGGDGSSSTSGATAGTPTPSPTSTPTPTPASTACTLASRQQWALTKLQEWYLFPDLLDTTVDPASYGTVQDYIDALVAPARAQSKDRYFTYLTSISEENAYYQQGATAGFGVRLGFDYSSNRLFVIEAYENAPGLAAGLDRGTEIIGIGTTTSNIQSISTLVANGGTQAVSDALGPSTTGTTRVLQIRQLNSSISTVSVTKKTYSLLPVSSRYGVKVIDDNGAKVGYVNLRTFVDTADPALRDAFSQFRAQGITKVIVDLRYNGGGLVSIAELFSNLLNGQRNGEVMGYTTFSDSKSNNNETTYFSAQPEAIGATRVAFIGTGSTASASEFVMNAEKPYLGANAALIGTNTYGKPVGQVGLDMADCDDRLRAIAFRIENANHEGDYYTGLGSHMDATCQASDDISYQLGDPQEASIKVALDYLDGRSCTAIQSTGLAAQSVGRRALLNAAPNTAQKELPGLY</sequence>
<evidence type="ECO:0000313" key="5">
    <source>
        <dbReference type="Proteomes" id="UP001165583"/>
    </source>
</evidence>
<dbReference type="SMART" id="SM00245">
    <property type="entry name" value="TSPc"/>
    <property type="match status" value="1"/>
</dbReference>
<dbReference type="Proteomes" id="UP001165583">
    <property type="component" value="Unassembled WGS sequence"/>
</dbReference>
<dbReference type="PANTHER" id="PTHR32060">
    <property type="entry name" value="TAIL-SPECIFIC PROTEASE"/>
    <property type="match status" value="1"/>
</dbReference>
<dbReference type="SUPFAM" id="SSF52096">
    <property type="entry name" value="ClpP/crotonase"/>
    <property type="match status" value="1"/>
</dbReference>
<dbReference type="PROSITE" id="PS51257">
    <property type="entry name" value="PROKAR_LIPOPROTEIN"/>
    <property type="match status" value="1"/>
</dbReference>
<feature type="chain" id="PRO_5045291993" evidence="2">
    <location>
        <begin position="18"/>
        <end position="481"/>
    </location>
</feature>
<evidence type="ECO:0000256" key="1">
    <source>
        <dbReference type="SAM" id="MobiDB-lite"/>
    </source>
</evidence>
<proteinExistence type="predicted"/>
<feature type="compositionally biased region" description="Low complexity" evidence="1">
    <location>
        <begin position="26"/>
        <end position="36"/>
    </location>
</feature>
<evidence type="ECO:0000256" key="2">
    <source>
        <dbReference type="SAM" id="SignalP"/>
    </source>
</evidence>
<dbReference type="RefSeq" id="WP_260045875.1">
    <property type="nucleotide sequence ID" value="NZ_JANZXA010000005.1"/>
</dbReference>
<reference evidence="4" key="1">
    <citation type="submission" date="2022-09" db="EMBL/GenBank/DDBJ databases">
        <title>Novosphingobium sp. Nov., a polycyclic aromatic hydrocarbon-degrading bacterium isolated form mangrove sediments in HongKong.</title>
        <authorList>
            <person name="Hu Z."/>
        </authorList>
    </citation>
    <scope>NUCLEOTIDE SEQUENCE</scope>
    <source>
        <strain evidence="4">HK4-1</strain>
    </source>
</reference>
<evidence type="ECO:0000259" key="3">
    <source>
        <dbReference type="SMART" id="SM00245"/>
    </source>
</evidence>
<dbReference type="CDD" id="cd07561">
    <property type="entry name" value="Peptidase_S41_CPP_like"/>
    <property type="match status" value="1"/>
</dbReference>
<name>A0ABT2I4P2_9SPHN</name>
<dbReference type="EMBL" id="JANZXA010000005">
    <property type="protein sequence ID" value="MCT2399773.1"/>
    <property type="molecule type" value="Genomic_DNA"/>
</dbReference>
<organism evidence="4 5">
    <name type="scientific">Novosphingobium mangrovi</name>
    <name type="common">ex Huang et al. 2023</name>
    <dbReference type="NCBI Taxonomy" id="2976432"/>
    <lineage>
        <taxon>Bacteria</taxon>
        <taxon>Pseudomonadati</taxon>
        <taxon>Pseudomonadota</taxon>
        <taxon>Alphaproteobacteria</taxon>
        <taxon>Sphingomonadales</taxon>
        <taxon>Sphingomonadaceae</taxon>
        <taxon>Novosphingobium</taxon>
    </lineage>
</organism>
<dbReference type="Gene3D" id="3.30.750.170">
    <property type="match status" value="1"/>
</dbReference>
<feature type="domain" description="Tail specific protease" evidence="3">
    <location>
        <begin position="211"/>
        <end position="416"/>
    </location>
</feature>
<accession>A0ABT2I4P2</accession>
<evidence type="ECO:0000313" key="4">
    <source>
        <dbReference type="EMBL" id="MCT2399773.1"/>
    </source>
</evidence>
<feature type="compositionally biased region" description="Pro residues" evidence="1">
    <location>
        <begin position="37"/>
        <end position="47"/>
    </location>
</feature>
<dbReference type="InterPro" id="IPR029045">
    <property type="entry name" value="ClpP/crotonase-like_dom_sf"/>
</dbReference>
<dbReference type="InterPro" id="IPR005151">
    <property type="entry name" value="Tail-specific_protease"/>
</dbReference>
<comment type="caution">
    <text evidence="4">The sequence shown here is derived from an EMBL/GenBank/DDBJ whole genome shotgun (WGS) entry which is preliminary data.</text>
</comment>
<keyword evidence="2" id="KW-0732">Signal</keyword>
<dbReference type="InterPro" id="IPR036034">
    <property type="entry name" value="PDZ_sf"/>
</dbReference>
<gene>
    <name evidence="4" type="ORF">NZK81_09450</name>
</gene>
<dbReference type="Pfam" id="PF03572">
    <property type="entry name" value="Peptidase_S41"/>
    <property type="match status" value="1"/>
</dbReference>
<feature type="signal peptide" evidence="2">
    <location>
        <begin position="1"/>
        <end position="17"/>
    </location>
</feature>
<dbReference type="Gene3D" id="3.90.226.10">
    <property type="entry name" value="2-enoyl-CoA Hydratase, Chain A, domain 1"/>
    <property type="match status" value="1"/>
</dbReference>